<dbReference type="Proteomes" id="UP000183832">
    <property type="component" value="Unassembled WGS sequence"/>
</dbReference>
<evidence type="ECO:0000313" key="2">
    <source>
        <dbReference type="Proteomes" id="UP000183832"/>
    </source>
</evidence>
<gene>
    <name evidence="1" type="ORF">CLUMA_CG001413</name>
</gene>
<sequence>MLKTDRINQHTFNRALFWRYLDYHDFMMGDGNGVKGRGHVLSKHLNKEVENHLFKQIIENMYVCLTLRVKFIPGLIRFVMERIFKGLVEVLMYFWHFMIASCCRQIIERNLIKRAQRFAINYFSNTRLSVSDINQ</sequence>
<evidence type="ECO:0000313" key="1">
    <source>
        <dbReference type="EMBL" id="CRK87617.1"/>
    </source>
</evidence>
<name>A0A1J1HN05_9DIPT</name>
<proteinExistence type="predicted"/>
<organism evidence="1 2">
    <name type="scientific">Clunio marinus</name>
    <dbReference type="NCBI Taxonomy" id="568069"/>
    <lineage>
        <taxon>Eukaryota</taxon>
        <taxon>Metazoa</taxon>
        <taxon>Ecdysozoa</taxon>
        <taxon>Arthropoda</taxon>
        <taxon>Hexapoda</taxon>
        <taxon>Insecta</taxon>
        <taxon>Pterygota</taxon>
        <taxon>Neoptera</taxon>
        <taxon>Endopterygota</taxon>
        <taxon>Diptera</taxon>
        <taxon>Nematocera</taxon>
        <taxon>Chironomoidea</taxon>
        <taxon>Chironomidae</taxon>
        <taxon>Clunio</taxon>
    </lineage>
</organism>
<reference evidence="1 2" key="1">
    <citation type="submission" date="2015-04" db="EMBL/GenBank/DDBJ databases">
        <authorList>
            <person name="Syromyatnikov M.Y."/>
            <person name="Popov V.N."/>
        </authorList>
    </citation>
    <scope>NUCLEOTIDE SEQUENCE [LARGE SCALE GENOMIC DNA]</scope>
</reference>
<protein>
    <submittedName>
        <fullName evidence="1">CLUMA_CG001413, isoform A</fullName>
    </submittedName>
</protein>
<keyword evidence="2" id="KW-1185">Reference proteome</keyword>
<dbReference type="AlphaFoldDB" id="A0A1J1HN05"/>
<dbReference type="EMBL" id="CVRI01000004">
    <property type="protein sequence ID" value="CRK87617.1"/>
    <property type="molecule type" value="Genomic_DNA"/>
</dbReference>
<accession>A0A1J1HN05</accession>